<name>A0AA88TDY9_9TELE</name>
<dbReference type="PROSITE" id="PS50057">
    <property type="entry name" value="FERM_3"/>
    <property type="match status" value="1"/>
</dbReference>
<comment type="caution">
    <text evidence="2">The sequence shown here is derived from an EMBL/GenBank/DDBJ whole genome shotgun (WGS) entry which is preliminary data.</text>
</comment>
<dbReference type="Proteomes" id="UP001187343">
    <property type="component" value="Unassembled WGS sequence"/>
</dbReference>
<evidence type="ECO:0000313" key="3">
    <source>
        <dbReference type="Proteomes" id="UP001187343"/>
    </source>
</evidence>
<dbReference type="InterPro" id="IPR047145">
    <property type="entry name" value="FRMD6-like"/>
</dbReference>
<dbReference type="Pfam" id="PF09380">
    <property type="entry name" value="FERM_C"/>
    <property type="match status" value="1"/>
</dbReference>
<proteinExistence type="predicted"/>
<organism evidence="2 3">
    <name type="scientific">Cirrhinus molitorella</name>
    <name type="common">mud carp</name>
    <dbReference type="NCBI Taxonomy" id="172907"/>
    <lineage>
        <taxon>Eukaryota</taxon>
        <taxon>Metazoa</taxon>
        <taxon>Chordata</taxon>
        <taxon>Craniata</taxon>
        <taxon>Vertebrata</taxon>
        <taxon>Euteleostomi</taxon>
        <taxon>Actinopterygii</taxon>
        <taxon>Neopterygii</taxon>
        <taxon>Teleostei</taxon>
        <taxon>Ostariophysi</taxon>
        <taxon>Cypriniformes</taxon>
        <taxon>Cyprinidae</taxon>
        <taxon>Labeoninae</taxon>
        <taxon>Labeonini</taxon>
        <taxon>Cirrhinus</taxon>
    </lineage>
</organism>
<dbReference type="CDD" id="cd14473">
    <property type="entry name" value="FERM_B-lobe"/>
    <property type="match status" value="1"/>
</dbReference>
<dbReference type="SUPFAM" id="SSF54236">
    <property type="entry name" value="Ubiquitin-like"/>
    <property type="match status" value="1"/>
</dbReference>
<gene>
    <name evidence="2" type="ORF">Q8A67_020400</name>
</gene>
<dbReference type="Gene3D" id="2.30.29.30">
    <property type="entry name" value="Pleckstrin-homology domain (PH domain)/Phosphotyrosine-binding domain (PTB)"/>
    <property type="match status" value="1"/>
</dbReference>
<dbReference type="AlphaFoldDB" id="A0AA88TDY9"/>
<accession>A0AA88TDY9</accession>
<protein>
    <recommendedName>
        <fullName evidence="1">FERM domain-containing protein</fullName>
    </recommendedName>
</protein>
<dbReference type="GO" id="GO:0035332">
    <property type="term" value="P:positive regulation of hippo signaling"/>
    <property type="evidence" value="ECO:0007669"/>
    <property type="project" value="TreeGrafter"/>
</dbReference>
<dbReference type="PANTHER" id="PTHR13429">
    <property type="entry name" value="FERM DOMAIN (PROTEIN4.1-EZRIN-RADIXIN-MOESIN) FAMILY"/>
    <property type="match status" value="1"/>
</dbReference>
<feature type="domain" description="FERM" evidence="1">
    <location>
        <begin position="6"/>
        <end position="301"/>
    </location>
</feature>
<dbReference type="Gene3D" id="1.20.80.10">
    <property type="match status" value="1"/>
</dbReference>
<dbReference type="PANTHER" id="PTHR13429:SF7">
    <property type="entry name" value="FERM DOMAIN-CONTAINING PROTEIN 1"/>
    <property type="match status" value="1"/>
</dbReference>
<dbReference type="InterPro" id="IPR035963">
    <property type="entry name" value="FERM_2"/>
</dbReference>
<dbReference type="InterPro" id="IPR019749">
    <property type="entry name" value="Band_41_domain"/>
</dbReference>
<evidence type="ECO:0000313" key="2">
    <source>
        <dbReference type="EMBL" id="KAK2876304.1"/>
    </source>
</evidence>
<dbReference type="SMART" id="SM00295">
    <property type="entry name" value="B41"/>
    <property type="match status" value="1"/>
</dbReference>
<dbReference type="InterPro" id="IPR029071">
    <property type="entry name" value="Ubiquitin-like_domsf"/>
</dbReference>
<sequence length="409" mass="46867">MKNQSRGLSVILPNNKELSMTVGFKDRGLDVFNQLSELLGISDLHPFGLSVLRENQPLFLDLEQRLSLYLPKSWRKNTSKEKVILSLKVQYFVENIHLILNSEARQLYYAELKEKVLRSECFEQEGLYFQLAAYALQTDLGDCEEQNFAYFCPQGFFPFWIVQKHGKDYILKHTPALHRELKGMSSTEAALLFIQEAFNLSDVPLTIYRLFKEKNKPQGCVLMGVASTGLRISEVLNGQQQFVYDLPWPSIHSITFQGRKFNLHTDGLHEKKLVLYSLSVLHAKNLLQHISNSHRLHLNTKSLVMRLKKRNGTHREMYITDGADLDMEDSDDELPPLKFLLENIQKQTGTTERTNATGTDTSNDSCCLEMSVDEPEEMLVDDPEDVLRLVELVEGVSVDGPLYFFSLGR</sequence>
<dbReference type="InterPro" id="IPR018980">
    <property type="entry name" value="FERM_PH-like_C"/>
</dbReference>
<dbReference type="InterPro" id="IPR011993">
    <property type="entry name" value="PH-like_dom_sf"/>
</dbReference>
<dbReference type="SUPFAM" id="SSF50729">
    <property type="entry name" value="PH domain-like"/>
    <property type="match status" value="1"/>
</dbReference>
<dbReference type="Pfam" id="PF00373">
    <property type="entry name" value="FERM_M"/>
    <property type="match status" value="1"/>
</dbReference>
<dbReference type="SUPFAM" id="SSF47031">
    <property type="entry name" value="Second domain of FERM"/>
    <property type="match status" value="1"/>
</dbReference>
<dbReference type="Pfam" id="PF09379">
    <property type="entry name" value="FERM_N"/>
    <property type="match status" value="1"/>
</dbReference>
<dbReference type="InterPro" id="IPR000299">
    <property type="entry name" value="FERM_domain"/>
</dbReference>
<keyword evidence="3" id="KW-1185">Reference proteome</keyword>
<dbReference type="GO" id="GO:0098592">
    <property type="term" value="C:cytoplasmic side of apical plasma membrane"/>
    <property type="evidence" value="ECO:0007669"/>
    <property type="project" value="TreeGrafter"/>
</dbReference>
<dbReference type="InterPro" id="IPR014352">
    <property type="entry name" value="FERM/acyl-CoA-bd_prot_sf"/>
</dbReference>
<dbReference type="InterPro" id="IPR019748">
    <property type="entry name" value="FERM_central"/>
</dbReference>
<dbReference type="InterPro" id="IPR018979">
    <property type="entry name" value="FERM_N"/>
</dbReference>
<dbReference type="SMART" id="SM01196">
    <property type="entry name" value="FERM_C"/>
    <property type="match status" value="1"/>
</dbReference>
<dbReference type="EMBL" id="JAUYZG010000020">
    <property type="protein sequence ID" value="KAK2876304.1"/>
    <property type="molecule type" value="Genomic_DNA"/>
</dbReference>
<evidence type="ECO:0000259" key="1">
    <source>
        <dbReference type="PROSITE" id="PS50057"/>
    </source>
</evidence>
<reference evidence="2" key="1">
    <citation type="submission" date="2023-08" db="EMBL/GenBank/DDBJ databases">
        <title>Chromosome-level Genome Assembly of mud carp (Cirrhinus molitorella).</title>
        <authorList>
            <person name="Liu H."/>
        </authorList>
    </citation>
    <scope>NUCLEOTIDE SEQUENCE</scope>
    <source>
        <strain evidence="2">Prfri</strain>
        <tissue evidence="2">Muscle</tissue>
    </source>
</reference>